<protein>
    <recommendedName>
        <fullName evidence="16">Acyl-coenzyme A thioesterase 13</fullName>
    </recommendedName>
    <alternativeName>
        <fullName evidence="17">Hotdog-fold thioesterase superfamily member 2</fullName>
    </alternativeName>
    <alternativeName>
        <fullName evidence="18">Thioesterase superfamily member 2</fullName>
    </alternativeName>
</protein>
<dbReference type="GO" id="GO:0006629">
    <property type="term" value="P:lipid metabolic process"/>
    <property type="evidence" value="ECO:0007669"/>
    <property type="project" value="UniProtKB-KW"/>
</dbReference>
<dbReference type="FunFam" id="3.10.129.10:FF:000021">
    <property type="entry name" value="Acyl-coenzyme A thioesterase 13"/>
    <property type="match status" value="1"/>
</dbReference>
<dbReference type="Proteomes" id="UP000036987">
    <property type="component" value="Unassembled WGS sequence"/>
</dbReference>
<comment type="catalytic activity">
    <reaction evidence="13">
        <text>a fatty acyl-CoA + H2O = a fatty acid + CoA + H(+)</text>
        <dbReference type="Rhea" id="RHEA:16781"/>
        <dbReference type="ChEBI" id="CHEBI:15377"/>
        <dbReference type="ChEBI" id="CHEBI:15378"/>
        <dbReference type="ChEBI" id="CHEBI:28868"/>
        <dbReference type="ChEBI" id="CHEBI:57287"/>
        <dbReference type="ChEBI" id="CHEBI:77636"/>
    </reaction>
    <physiologicalReaction direction="left-to-right" evidence="13">
        <dbReference type="Rhea" id="RHEA:16782"/>
    </physiologicalReaction>
</comment>
<comment type="subcellular location">
    <subcellularLocation>
        <location evidence="3">Cytoplasm</location>
        <location evidence="3">Cytoskeleton</location>
        <location evidence="3">Spindle</location>
    </subcellularLocation>
    <subcellularLocation>
        <location evidence="4">Cytoplasm</location>
        <location evidence="4">Cytosol</location>
    </subcellularLocation>
    <subcellularLocation>
        <location evidence="2">Mitochondrion</location>
    </subcellularLocation>
    <subcellularLocation>
        <location evidence="1">Nucleus</location>
    </subcellularLocation>
</comment>
<evidence type="ECO:0000256" key="14">
    <source>
        <dbReference type="ARBA" id="ARBA00058205"/>
    </source>
</evidence>
<dbReference type="STRING" id="29655.A0A0K9PR71"/>
<comment type="subunit">
    <text evidence="15">Homotetramer. Interacts with PCTP.</text>
</comment>
<dbReference type="AlphaFoldDB" id="A0A0K9PR71"/>
<dbReference type="InterPro" id="IPR029069">
    <property type="entry name" value="HotDog_dom_sf"/>
</dbReference>
<evidence type="ECO:0000256" key="3">
    <source>
        <dbReference type="ARBA" id="ARBA00004186"/>
    </source>
</evidence>
<keyword evidence="11" id="KW-0206">Cytoskeleton</keyword>
<reference evidence="22" key="1">
    <citation type="journal article" date="2016" name="Nature">
        <title>The genome of the seagrass Zostera marina reveals angiosperm adaptation to the sea.</title>
        <authorList>
            <person name="Olsen J.L."/>
            <person name="Rouze P."/>
            <person name="Verhelst B."/>
            <person name="Lin Y.-C."/>
            <person name="Bayer T."/>
            <person name="Collen J."/>
            <person name="Dattolo E."/>
            <person name="De Paoli E."/>
            <person name="Dittami S."/>
            <person name="Maumus F."/>
            <person name="Michel G."/>
            <person name="Kersting A."/>
            <person name="Lauritano C."/>
            <person name="Lohaus R."/>
            <person name="Toepel M."/>
            <person name="Tonon T."/>
            <person name="Vanneste K."/>
            <person name="Amirebrahimi M."/>
            <person name="Brakel J."/>
            <person name="Bostroem C."/>
            <person name="Chovatia M."/>
            <person name="Grimwood J."/>
            <person name="Jenkins J.W."/>
            <person name="Jueterbock A."/>
            <person name="Mraz A."/>
            <person name="Stam W.T."/>
            <person name="Tice H."/>
            <person name="Bornberg-Bauer E."/>
            <person name="Green P.J."/>
            <person name="Pearson G.A."/>
            <person name="Procaccini G."/>
            <person name="Duarte C.M."/>
            <person name="Schmutz J."/>
            <person name="Reusch T.B.H."/>
            <person name="Van de Peer Y."/>
        </authorList>
    </citation>
    <scope>NUCLEOTIDE SEQUENCE [LARGE SCALE GENOMIC DNA]</scope>
    <source>
        <strain evidence="22">cv. Finnish</strain>
    </source>
</reference>
<evidence type="ECO:0000259" key="20">
    <source>
        <dbReference type="Pfam" id="PF03061"/>
    </source>
</evidence>
<dbReference type="GO" id="GO:0005829">
    <property type="term" value="C:cytosol"/>
    <property type="evidence" value="ECO:0007669"/>
    <property type="project" value="UniProtKB-SubCell"/>
</dbReference>
<evidence type="ECO:0000256" key="4">
    <source>
        <dbReference type="ARBA" id="ARBA00004514"/>
    </source>
</evidence>
<evidence type="ECO:0000256" key="18">
    <source>
        <dbReference type="ARBA" id="ARBA00083956"/>
    </source>
</evidence>
<evidence type="ECO:0000256" key="15">
    <source>
        <dbReference type="ARBA" id="ARBA00064709"/>
    </source>
</evidence>
<keyword evidence="6" id="KW-0963">Cytoplasm</keyword>
<dbReference type="Gene3D" id="3.10.129.10">
    <property type="entry name" value="Hotdog Thioesterase"/>
    <property type="match status" value="1"/>
</dbReference>
<feature type="region of interest" description="Disordered" evidence="19">
    <location>
        <begin position="1"/>
        <end position="22"/>
    </location>
</feature>
<dbReference type="GO" id="GO:0005634">
    <property type="term" value="C:nucleus"/>
    <property type="evidence" value="ECO:0007669"/>
    <property type="project" value="UniProtKB-SubCell"/>
</dbReference>
<dbReference type="GO" id="GO:0005819">
    <property type="term" value="C:spindle"/>
    <property type="evidence" value="ECO:0007669"/>
    <property type="project" value="UniProtKB-SubCell"/>
</dbReference>
<evidence type="ECO:0000256" key="9">
    <source>
        <dbReference type="ARBA" id="ARBA00023098"/>
    </source>
</evidence>
<feature type="domain" description="Thioesterase" evidence="20">
    <location>
        <begin position="71"/>
        <end position="131"/>
    </location>
</feature>
<dbReference type="GO" id="GO:0005739">
    <property type="term" value="C:mitochondrion"/>
    <property type="evidence" value="ECO:0007669"/>
    <property type="project" value="UniProtKB-SubCell"/>
</dbReference>
<evidence type="ECO:0000256" key="11">
    <source>
        <dbReference type="ARBA" id="ARBA00023212"/>
    </source>
</evidence>
<evidence type="ECO:0000256" key="8">
    <source>
        <dbReference type="ARBA" id="ARBA00022990"/>
    </source>
</evidence>
<keyword evidence="10" id="KW-0496">Mitochondrion</keyword>
<evidence type="ECO:0000313" key="22">
    <source>
        <dbReference type="Proteomes" id="UP000036987"/>
    </source>
</evidence>
<keyword evidence="9" id="KW-0443">Lipid metabolism</keyword>
<comment type="function">
    <text evidence="14">Catalyzes the hydrolysis of acyl-CoAs into free fatty acids and coenzyme A (CoASH), regulating their respective intracellular levels. Has acyl-CoA thioesterase activity towards medium (C12) and long-chain (C18) fatty acyl-CoA substrates. Can also hydrolyze 3-hydroxyphenylacetyl-CoA and 3,4-dihydroxyphenylacetyl-CoA (in vitro). May play a role in controlling adaptive thermogenesis.</text>
</comment>
<accession>A0A0K9PR71</accession>
<dbReference type="PANTHER" id="PTHR21660">
    <property type="entry name" value="THIOESTERASE SUPERFAMILY MEMBER-RELATED"/>
    <property type="match status" value="1"/>
</dbReference>
<evidence type="ECO:0000256" key="1">
    <source>
        <dbReference type="ARBA" id="ARBA00004123"/>
    </source>
</evidence>
<evidence type="ECO:0000256" key="17">
    <source>
        <dbReference type="ARBA" id="ARBA00081533"/>
    </source>
</evidence>
<evidence type="ECO:0000256" key="6">
    <source>
        <dbReference type="ARBA" id="ARBA00022490"/>
    </source>
</evidence>
<dbReference type="InterPro" id="IPR039298">
    <property type="entry name" value="ACOT13"/>
</dbReference>
<gene>
    <name evidence="21" type="ORF">ZOSMA_195G00030</name>
</gene>
<dbReference type="SUPFAM" id="SSF54637">
    <property type="entry name" value="Thioesterase/thiol ester dehydrase-isomerase"/>
    <property type="match status" value="1"/>
</dbReference>
<proteinExistence type="inferred from homology"/>
<dbReference type="CDD" id="cd03443">
    <property type="entry name" value="PaaI_thioesterase"/>
    <property type="match status" value="1"/>
</dbReference>
<dbReference type="Pfam" id="PF03061">
    <property type="entry name" value="4HBT"/>
    <property type="match status" value="1"/>
</dbReference>
<evidence type="ECO:0000256" key="10">
    <source>
        <dbReference type="ARBA" id="ARBA00023128"/>
    </source>
</evidence>
<dbReference type="OMA" id="RDKVMVS"/>
<dbReference type="InterPro" id="IPR006683">
    <property type="entry name" value="Thioestr_dom"/>
</dbReference>
<keyword evidence="22" id="KW-1185">Reference proteome</keyword>
<evidence type="ECO:0000256" key="13">
    <source>
        <dbReference type="ARBA" id="ARBA00052976"/>
    </source>
</evidence>
<evidence type="ECO:0000256" key="7">
    <source>
        <dbReference type="ARBA" id="ARBA00022801"/>
    </source>
</evidence>
<evidence type="ECO:0000256" key="16">
    <source>
        <dbReference type="ARBA" id="ARBA00067273"/>
    </source>
</evidence>
<dbReference type="EMBL" id="LFYR01000714">
    <property type="protein sequence ID" value="KMZ70707.1"/>
    <property type="molecule type" value="Genomic_DNA"/>
</dbReference>
<comment type="similarity">
    <text evidence="5">Belongs to the thioesterase PaaI family.</text>
</comment>
<organism evidence="21 22">
    <name type="scientific">Zostera marina</name>
    <name type="common">Eelgrass</name>
    <dbReference type="NCBI Taxonomy" id="29655"/>
    <lineage>
        <taxon>Eukaryota</taxon>
        <taxon>Viridiplantae</taxon>
        <taxon>Streptophyta</taxon>
        <taxon>Embryophyta</taxon>
        <taxon>Tracheophyta</taxon>
        <taxon>Spermatophyta</taxon>
        <taxon>Magnoliopsida</taxon>
        <taxon>Liliopsida</taxon>
        <taxon>Zosteraceae</taxon>
        <taxon>Zostera</taxon>
    </lineage>
</organism>
<keyword evidence="7" id="KW-0378">Hydrolase</keyword>
<evidence type="ECO:0000256" key="2">
    <source>
        <dbReference type="ARBA" id="ARBA00004173"/>
    </source>
</evidence>
<name>A0A0K9PR71_ZOSMR</name>
<evidence type="ECO:0000256" key="19">
    <source>
        <dbReference type="SAM" id="MobiDB-lite"/>
    </source>
</evidence>
<dbReference type="PANTHER" id="PTHR21660:SF8">
    <property type="entry name" value="OS02G0521700 PROTEIN"/>
    <property type="match status" value="1"/>
</dbReference>
<dbReference type="GO" id="GO:0047617">
    <property type="term" value="F:fatty acyl-CoA hydrolase activity"/>
    <property type="evidence" value="ECO:0000318"/>
    <property type="project" value="GO_Central"/>
</dbReference>
<dbReference type="OrthoDB" id="46529at2759"/>
<evidence type="ECO:0000256" key="12">
    <source>
        <dbReference type="ARBA" id="ARBA00023242"/>
    </source>
</evidence>
<comment type="caution">
    <text evidence="21">The sequence shown here is derived from an EMBL/GenBank/DDBJ whole genome shotgun (WGS) entry which is preliminary data.</text>
</comment>
<sequence>MEAKVREALNPNGGGSSEDDLPDKLVVARQKDANVSLYEGLILSGIRVDRVDDGFLSCSFTVPCYLTNRDGNFANGAIANLVDELGGAVLRSYGGEHSKVSVDMSISLVSTAKLNDELEMISRVLGQNGRYSGTIVLLRNKKTGDVIAEGRHSLFGNFISKI</sequence>
<keyword evidence="12" id="KW-0539">Nucleus</keyword>
<keyword evidence="8" id="KW-0007">Acetylation</keyword>
<evidence type="ECO:0000313" key="21">
    <source>
        <dbReference type="EMBL" id="KMZ70707.1"/>
    </source>
</evidence>
<evidence type="ECO:0000256" key="5">
    <source>
        <dbReference type="ARBA" id="ARBA00008324"/>
    </source>
</evidence>